<accession>A0A2M7LZS8</accession>
<gene>
    <name evidence="2" type="ORF">COZ39_02190</name>
</gene>
<dbReference type="PANTHER" id="PTHR10885:SF0">
    <property type="entry name" value="ISOPENTENYL-DIPHOSPHATE DELTA-ISOMERASE"/>
    <property type="match status" value="1"/>
</dbReference>
<evidence type="ECO:0000259" key="1">
    <source>
        <dbReference type="PROSITE" id="PS51462"/>
    </source>
</evidence>
<evidence type="ECO:0000313" key="3">
    <source>
        <dbReference type="Proteomes" id="UP000229708"/>
    </source>
</evidence>
<reference evidence="3" key="1">
    <citation type="submission" date="2017-09" db="EMBL/GenBank/DDBJ databases">
        <title>Depth-based differentiation of microbial function through sediment-hosted aquifers and enrichment of novel symbionts in the deep terrestrial subsurface.</title>
        <authorList>
            <person name="Probst A.J."/>
            <person name="Ladd B."/>
            <person name="Jarett J.K."/>
            <person name="Geller-Mcgrath D.E."/>
            <person name="Sieber C.M.K."/>
            <person name="Emerson J.B."/>
            <person name="Anantharaman K."/>
            <person name="Thomas B.C."/>
            <person name="Malmstrom R."/>
            <person name="Stieglmeier M."/>
            <person name="Klingl A."/>
            <person name="Woyke T."/>
            <person name="Ryan C.M."/>
            <person name="Banfield J.F."/>
        </authorList>
    </citation>
    <scope>NUCLEOTIDE SEQUENCE [LARGE SCALE GENOMIC DNA]</scope>
</reference>
<feature type="domain" description="Nudix hydrolase" evidence="1">
    <location>
        <begin position="36"/>
        <end position="289"/>
    </location>
</feature>
<evidence type="ECO:0000313" key="2">
    <source>
        <dbReference type="EMBL" id="PIX73572.1"/>
    </source>
</evidence>
<dbReference type="EMBL" id="PFJI01000096">
    <property type="protein sequence ID" value="PIX73572.1"/>
    <property type="molecule type" value="Genomic_DNA"/>
</dbReference>
<dbReference type="PANTHER" id="PTHR10885">
    <property type="entry name" value="ISOPENTENYL-DIPHOSPHATE DELTA-ISOMERASE"/>
    <property type="match status" value="1"/>
</dbReference>
<name>A0A2M7LZS8_9BACT</name>
<dbReference type="SUPFAM" id="SSF55811">
    <property type="entry name" value="Nudix"/>
    <property type="match status" value="1"/>
</dbReference>
<dbReference type="GO" id="GO:0003824">
    <property type="term" value="F:catalytic activity"/>
    <property type="evidence" value="ECO:0007669"/>
    <property type="project" value="UniProtKB-ARBA"/>
</dbReference>
<sequence length="297" mass="34172">MIKTTDNQNEIFDIVNEEDRVIGQTTRGEAHGNSKLMHRSIGVVIFNSKGEIFLQQRSATKDTDPLKWTISCSGHVESQTLDTEFSGRNLLADKNFLDPQLATGTVDHKTDKYSAGSTDHNFIEPSSKCDLRKFYHASYCYKNTAYRELEEELGLNMKLHGLTPVVSSNSSASEIRRSITLQLSFDKLRIRSGYPQYRIHPRVYTRGFLRRRINYKNAAKANSIKIKPVCKFIYRGENETEIMMLFQVFSDGPFRINKEEIKQGKFFTRKMLNRLIKSGEIQLSKAGKLVLEKINWL</sequence>
<dbReference type="Gene3D" id="3.90.79.10">
    <property type="entry name" value="Nucleoside Triphosphate Pyrophosphohydrolase"/>
    <property type="match status" value="1"/>
</dbReference>
<protein>
    <recommendedName>
        <fullName evidence="1">Nudix hydrolase domain-containing protein</fullName>
    </recommendedName>
</protein>
<proteinExistence type="predicted"/>
<comment type="caution">
    <text evidence="2">The sequence shown here is derived from an EMBL/GenBank/DDBJ whole genome shotgun (WGS) entry which is preliminary data.</text>
</comment>
<dbReference type="InterPro" id="IPR000086">
    <property type="entry name" value="NUDIX_hydrolase_dom"/>
</dbReference>
<dbReference type="PROSITE" id="PS51462">
    <property type="entry name" value="NUDIX"/>
    <property type="match status" value="1"/>
</dbReference>
<organism evidence="2 3">
    <name type="scientific">Candidatus Roizmanbacteria bacterium CG_4_10_14_3_um_filter_33_21</name>
    <dbReference type="NCBI Taxonomy" id="1974830"/>
    <lineage>
        <taxon>Bacteria</taxon>
        <taxon>Candidatus Roizmaniibacteriota</taxon>
    </lineage>
</organism>
<dbReference type="Proteomes" id="UP000229708">
    <property type="component" value="Unassembled WGS sequence"/>
</dbReference>
<dbReference type="InterPro" id="IPR015797">
    <property type="entry name" value="NUDIX_hydrolase-like_dom_sf"/>
</dbReference>
<dbReference type="AlphaFoldDB" id="A0A2M7LZS8"/>